<evidence type="ECO:0000256" key="8">
    <source>
        <dbReference type="SAM" id="Phobius"/>
    </source>
</evidence>
<dbReference type="PANTHER" id="PTHR23504:SF31">
    <property type="entry name" value="MAJOR FACILITATOR SUPERFAMILY DOMAIN-CONTAINING PROTEIN 10"/>
    <property type="match status" value="1"/>
</dbReference>
<dbReference type="RefSeq" id="XP_021533308.1">
    <property type="nucleotide sequence ID" value="XM_021677633.2"/>
</dbReference>
<dbReference type="AlphaFoldDB" id="A0A2Y9G360"/>
<evidence type="ECO:0000256" key="3">
    <source>
        <dbReference type="ARBA" id="ARBA00022448"/>
    </source>
</evidence>
<feature type="transmembrane region" description="Helical" evidence="8">
    <location>
        <begin position="25"/>
        <end position="47"/>
    </location>
</feature>
<evidence type="ECO:0000313" key="10">
    <source>
        <dbReference type="RefSeq" id="XP_021533308.1"/>
    </source>
</evidence>
<feature type="region of interest" description="Disordered" evidence="7">
    <location>
        <begin position="440"/>
        <end position="532"/>
    </location>
</feature>
<dbReference type="SUPFAM" id="SSF103473">
    <property type="entry name" value="MFS general substrate transporter"/>
    <property type="match status" value="1"/>
</dbReference>
<accession>A0A2Y9G360</accession>
<evidence type="ECO:0000313" key="9">
    <source>
        <dbReference type="Proteomes" id="UP000248481"/>
    </source>
</evidence>
<proteinExistence type="inferred from homology"/>
<dbReference type="GO" id="GO:0031526">
    <property type="term" value="C:brush border membrane"/>
    <property type="evidence" value="ECO:0007669"/>
    <property type="project" value="TreeGrafter"/>
</dbReference>
<keyword evidence="6 8" id="KW-0472">Membrane</keyword>
<evidence type="ECO:0000256" key="7">
    <source>
        <dbReference type="SAM" id="MobiDB-lite"/>
    </source>
</evidence>
<reference evidence="10" key="1">
    <citation type="submission" date="2025-08" db="UniProtKB">
        <authorList>
            <consortium name="RefSeq"/>
        </authorList>
    </citation>
    <scope>IDENTIFICATION</scope>
    <source>
        <tissue evidence="10">Blood</tissue>
    </source>
</reference>
<dbReference type="GeneID" id="110569713"/>
<dbReference type="InterPro" id="IPR011701">
    <property type="entry name" value="MFS"/>
</dbReference>
<dbReference type="CTD" id="10227"/>
<protein>
    <submittedName>
        <fullName evidence="10">Major facilitator superfamily domain-containing protein 10 isoform X4</fullName>
    </submittedName>
</protein>
<keyword evidence="9" id="KW-1185">Reference proteome</keyword>
<evidence type="ECO:0000256" key="1">
    <source>
        <dbReference type="ARBA" id="ARBA00004141"/>
    </source>
</evidence>
<evidence type="ECO:0000256" key="6">
    <source>
        <dbReference type="ARBA" id="ARBA00023136"/>
    </source>
</evidence>
<gene>
    <name evidence="10" type="primary">MFSD10</name>
</gene>
<organism evidence="9 10">
    <name type="scientific">Neomonachus schauinslandi</name>
    <name type="common">Hawaiian monk seal</name>
    <name type="synonym">Monachus schauinslandi</name>
    <dbReference type="NCBI Taxonomy" id="29088"/>
    <lineage>
        <taxon>Eukaryota</taxon>
        <taxon>Metazoa</taxon>
        <taxon>Chordata</taxon>
        <taxon>Craniata</taxon>
        <taxon>Vertebrata</taxon>
        <taxon>Euteleostomi</taxon>
        <taxon>Mammalia</taxon>
        <taxon>Eutheria</taxon>
        <taxon>Laurasiatheria</taxon>
        <taxon>Carnivora</taxon>
        <taxon>Caniformia</taxon>
        <taxon>Pinnipedia</taxon>
        <taxon>Phocidae</taxon>
        <taxon>Monachinae</taxon>
        <taxon>Monachini</taxon>
        <taxon>Neomonachus</taxon>
    </lineage>
</organism>
<name>A0A2Y9G360_NEOSC</name>
<feature type="transmembrane region" description="Helical" evidence="8">
    <location>
        <begin position="120"/>
        <end position="138"/>
    </location>
</feature>
<feature type="compositionally biased region" description="Polar residues" evidence="7">
    <location>
        <begin position="512"/>
        <end position="532"/>
    </location>
</feature>
<feature type="transmembrane region" description="Helical" evidence="8">
    <location>
        <begin position="87"/>
        <end position="108"/>
    </location>
</feature>
<sequence>MGWGAGGSCTPRPPIRQQTAQETRVITVVFLGLLLDLLAFTLLLPLLPGLLESHGRAHDPLYGSWQRGVDWFAAAIRMPAEKRYNSVLFGGLIGSVFSFLQFLLAPLTGAVSDCLGRRPVMLLSLAGLATSYAVWAASRSFAAFLASRVIGGISKGNVSLSTAIVADLGSPSARSRGMSSGWPSPWASPWAPCWVPPCPRRRYPGSPCSSLPPTCCLFSASCRRPCPQRSGHPPSPPGSKPLWICSAPWPCSVSRPWPAARTHLLETTWEPSPPGPGVFPLPLPVLGPRVHPELPCPSALPVQQPAAGKDVFLHRPHHGHRAGCLRAEDQPWRGDCSCEAGHPAARARLPPHRLGAHAACAGLGVAAVLLRCRSRGALPVLCGCQLWLAQAEGHDHGHPAEPGRPGQGGGTHGGCLSVLAGGGQGLLHCVLWPLPAPPPAPVESEASSPRTQGRVAEPAPPRAGGEEAWAGDPPSPWAQPRTAQGLQPQRARDTHGPSLGVDGPVGLGAVTPNPSRLSLGFSLSDSVSQASE</sequence>
<keyword evidence="3" id="KW-0813">Transport</keyword>
<dbReference type="Pfam" id="PF07690">
    <property type="entry name" value="MFS_1"/>
    <property type="match status" value="1"/>
</dbReference>
<keyword evidence="5 8" id="KW-1133">Transmembrane helix</keyword>
<evidence type="ECO:0000256" key="2">
    <source>
        <dbReference type="ARBA" id="ARBA00008335"/>
    </source>
</evidence>
<dbReference type="GO" id="GO:0022857">
    <property type="term" value="F:transmembrane transporter activity"/>
    <property type="evidence" value="ECO:0007669"/>
    <property type="project" value="InterPro"/>
</dbReference>
<dbReference type="Proteomes" id="UP000248481">
    <property type="component" value="Chromosome 2"/>
</dbReference>
<evidence type="ECO:0000256" key="4">
    <source>
        <dbReference type="ARBA" id="ARBA00022692"/>
    </source>
</evidence>
<comment type="similarity">
    <text evidence="2">Belongs to the major facilitator superfamily.</text>
</comment>
<dbReference type="Gene3D" id="1.20.1250.20">
    <property type="entry name" value="MFS general substrate transporter like domains"/>
    <property type="match status" value="1"/>
</dbReference>
<dbReference type="InterPro" id="IPR036259">
    <property type="entry name" value="MFS_trans_sf"/>
</dbReference>
<comment type="subcellular location">
    <subcellularLocation>
        <location evidence="1">Membrane</location>
        <topology evidence="1">Multi-pass membrane protein</topology>
    </subcellularLocation>
</comment>
<dbReference type="PANTHER" id="PTHR23504">
    <property type="entry name" value="MAJOR FACILITATOR SUPERFAMILY DOMAIN-CONTAINING PROTEIN 10"/>
    <property type="match status" value="1"/>
</dbReference>
<evidence type="ECO:0000256" key="5">
    <source>
        <dbReference type="ARBA" id="ARBA00022989"/>
    </source>
</evidence>
<keyword evidence="4 8" id="KW-0812">Transmembrane</keyword>